<dbReference type="Pfam" id="PF03401">
    <property type="entry name" value="TctC"/>
    <property type="match status" value="1"/>
</dbReference>
<evidence type="ECO:0000313" key="2">
    <source>
        <dbReference type="EMBL" id="MBC8208860.1"/>
    </source>
</evidence>
<name>A0A8J6NBD7_9BACT</name>
<evidence type="ECO:0000256" key="1">
    <source>
        <dbReference type="ARBA" id="ARBA00006987"/>
    </source>
</evidence>
<dbReference type="Gene3D" id="3.40.190.150">
    <property type="entry name" value="Bordetella uptake gene, domain 1"/>
    <property type="match status" value="2"/>
</dbReference>
<dbReference type="PANTHER" id="PTHR42928:SF5">
    <property type="entry name" value="BLR1237 PROTEIN"/>
    <property type="match status" value="1"/>
</dbReference>
<accession>A0A8J6NBD7</accession>
<dbReference type="Proteomes" id="UP000599024">
    <property type="component" value="Unassembled WGS sequence"/>
</dbReference>
<evidence type="ECO:0000313" key="3">
    <source>
        <dbReference type="Proteomes" id="UP000599024"/>
    </source>
</evidence>
<protein>
    <recommendedName>
        <fullName evidence="4">Tripartite tricarboxylate transporter substrate binding protein</fullName>
    </recommendedName>
</protein>
<organism evidence="2 3">
    <name type="scientific">Candidatus Desulfatifera sulfidica</name>
    <dbReference type="NCBI Taxonomy" id="2841691"/>
    <lineage>
        <taxon>Bacteria</taxon>
        <taxon>Pseudomonadati</taxon>
        <taxon>Thermodesulfobacteriota</taxon>
        <taxon>Desulfobulbia</taxon>
        <taxon>Desulfobulbales</taxon>
        <taxon>Desulfobulbaceae</taxon>
        <taxon>Candidatus Desulfatifera</taxon>
    </lineage>
</organism>
<proteinExistence type="inferred from homology"/>
<dbReference type="AlphaFoldDB" id="A0A8J6NBD7"/>
<comment type="caution">
    <text evidence="2">The sequence shown here is derived from an EMBL/GenBank/DDBJ whole genome shotgun (WGS) entry which is preliminary data.</text>
</comment>
<evidence type="ECO:0008006" key="4">
    <source>
        <dbReference type="Google" id="ProtNLM"/>
    </source>
</evidence>
<dbReference type="PANTHER" id="PTHR42928">
    <property type="entry name" value="TRICARBOXYLATE-BINDING PROTEIN"/>
    <property type="match status" value="1"/>
</dbReference>
<dbReference type="InterPro" id="IPR005064">
    <property type="entry name" value="BUG"/>
</dbReference>
<sequence length="163" mass="17413">MSCGTGVAAKSPSDGYTLHVSAAYISSPATHANLPYDPTKVFIDIAPLAQGMKKGSIRPLAITSAKRSNLMPEIPTIAETVVPAIAENLWWGVWTCAAPPASVVDKLAKDIANVLAEPDLLTQLKKRGFEPMSMSQEEFAQFVKSEMENVARTAKDAGISPKE</sequence>
<comment type="similarity">
    <text evidence="1">Belongs to the UPF0065 (bug) family.</text>
</comment>
<reference evidence="2 3" key="1">
    <citation type="submission" date="2020-08" db="EMBL/GenBank/DDBJ databases">
        <title>Bridging the membrane lipid divide: bacteria of the FCB group superphylum have the potential to synthesize archaeal ether lipids.</title>
        <authorList>
            <person name="Villanueva L."/>
            <person name="Von Meijenfeldt F.A.B."/>
            <person name="Westbye A.B."/>
            <person name="Yadav S."/>
            <person name="Hopmans E.C."/>
            <person name="Dutilh B.E."/>
            <person name="Sinninghe Damste J.S."/>
        </authorList>
    </citation>
    <scope>NUCLEOTIDE SEQUENCE [LARGE SCALE GENOMIC DNA]</scope>
    <source>
        <strain evidence="2">NIOZ-UU81</strain>
    </source>
</reference>
<dbReference type="EMBL" id="JACNLK010000057">
    <property type="protein sequence ID" value="MBC8208860.1"/>
    <property type="molecule type" value="Genomic_DNA"/>
</dbReference>
<gene>
    <name evidence="2" type="ORF">H8E79_06815</name>
</gene>
<dbReference type="InterPro" id="IPR042100">
    <property type="entry name" value="Bug_dom1"/>
</dbReference>